<sequence length="148" mass="16600">MTPETLYNAIAATGANCWAQQGKVHLSPLSIVPSALVEQIKRNRDALHVWLVGTGRTVPPAPKQTSATVTAIAPGTGHPLPTIHEDLMRAITTTARLDGWDQRSIDEAILFARRQIARKESTEWELFETYRRHVKTLLIGRNDERKRK</sequence>
<protein>
    <submittedName>
        <fullName evidence="1">Uncharacterized protein</fullName>
    </submittedName>
</protein>
<reference evidence="1 2" key="1">
    <citation type="submission" date="2018-05" db="EMBL/GenBank/DDBJ databases">
        <title>Genomic Encyclopedia of Type Strains, Phase IV (KMG-IV): sequencing the most valuable type-strain genomes for metagenomic binning, comparative biology and taxonomic classification.</title>
        <authorList>
            <person name="Goeker M."/>
        </authorList>
    </citation>
    <scope>NUCLEOTIDE SEQUENCE [LARGE SCALE GENOMIC DNA]</scope>
    <source>
        <strain evidence="1 2">DSM 25134</strain>
    </source>
</reference>
<keyword evidence="2" id="KW-1185">Reference proteome</keyword>
<gene>
    <name evidence="1" type="ORF">DFR38_101100</name>
</gene>
<evidence type="ECO:0000313" key="1">
    <source>
        <dbReference type="EMBL" id="PXX51043.1"/>
    </source>
</evidence>
<dbReference type="RefSeq" id="WP_059285514.1">
    <property type="nucleotide sequence ID" value="NZ_LNQU01000029.1"/>
</dbReference>
<dbReference type="EMBL" id="QJKC01000001">
    <property type="protein sequence ID" value="PXX51043.1"/>
    <property type="molecule type" value="Genomic_DNA"/>
</dbReference>
<comment type="caution">
    <text evidence="1">The sequence shown here is derived from an EMBL/GenBank/DDBJ whole genome shotgun (WGS) entry which is preliminary data.</text>
</comment>
<dbReference type="AlphaFoldDB" id="A0A318JQJ5"/>
<proteinExistence type="predicted"/>
<accession>A0A318JQJ5</accession>
<evidence type="ECO:0000313" key="2">
    <source>
        <dbReference type="Proteomes" id="UP000248395"/>
    </source>
</evidence>
<name>A0A318JQJ5_9NEIS</name>
<organism evidence="1 2">
    <name type="scientific">Aquitalea magnusonii</name>
    <dbReference type="NCBI Taxonomy" id="332411"/>
    <lineage>
        <taxon>Bacteria</taxon>
        <taxon>Pseudomonadati</taxon>
        <taxon>Pseudomonadota</taxon>
        <taxon>Betaproteobacteria</taxon>
        <taxon>Neisseriales</taxon>
        <taxon>Chromobacteriaceae</taxon>
        <taxon>Aquitalea</taxon>
    </lineage>
</organism>
<dbReference type="Proteomes" id="UP000248395">
    <property type="component" value="Unassembled WGS sequence"/>
</dbReference>
<dbReference type="OrthoDB" id="9867497at2"/>